<dbReference type="EMBL" id="LRGB01016736">
    <property type="protein sequence ID" value="KZR98525.1"/>
    <property type="molecule type" value="Genomic_DNA"/>
</dbReference>
<dbReference type="Proteomes" id="UP000076858">
    <property type="component" value="Unassembled WGS sequence"/>
</dbReference>
<sequence>TIAWRDHIVVSFREEAIAVHPFQSVRLRLKLRSGSVQGKFAL</sequence>
<comment type="caution">
    <text evidence="1">The sequence shown here is derived from an EMBL/GenBank/DDBJ whole genome shotgun (WGS) entry which is preliminary data.</text>
</comment>
<evidence type="ECO:0000313" key="1">
    <source>
        <dbReference type="EMBL" id="KZR98525.1"/>
    </source>
</evidence>
<proteinExistence type="predicted"/>
<reference evidence="1 2" key="1">
    <citation type="submission" date="2016-03" db="EMBL/GenBank/DDBJ databases">
        <title>EvidentialGene: Evidence-directed Construction of Genes on Genomes.</title>
        <authorList>
            <person name="Gilbert D.G."/>
            <person name="Choi J.-H."/>
            <person name="Mockaitis K."/>
            <person name="Colbourne J."/>
            <person name="Pfrender M."/>
        </authorList>
    </citation>
    <scope>NUCLEOTIDE SEQUENCE [LARGE SCALE GENOMIC DNA]</scope>
    <source>
        <strain evidence="1 2">Xinb3</strain>
        <tissue evidence="1">Complete organism</tissue>
    </source>
</reference>
<feature type="non-terminal residue" evidence="1">
    <location>
        <position position="1"/>
    </location>
</feature>
<organism evidence="1 2">
    <name type="scientific">Daphnia magna</name>
    <dbReference type="NCBI Taxonomy" id="35525"/>
    <lineage>
        <taxon>Eukaryota</taxon>
        <taxon>Metazoa</taxon>
        <taxon>Ecdysozoa</taxon>
        <taxon>Arthropoda</taxon>
        <taxon>Crustacea</taxon>
        <taxon>Branchiopoda</taxon>
        <taxon>Diplostraca</taxon>
        <taxon>Cladocera</taxon>
        <taxon>Anomopoda</taxon>
        <taxon>Daphniidae</taxon>
        <taxon>Daphnia</taxon>
    </lineage>
</organism>
<accession>A0A164G4P1</accession>
<dbReference type="AlphaFoldDB" id="A0A164G4P1"/>
<evidence type="ECO:0000313" key="2">
    <source>
        <dbReference type="Proteomes" id="UP000076858"/>
    </source>
</evidence>
<name>A0A164G4P1_9CRUS</name>
<gene>
    <name evidence="1" type="ORF">APZ42_006010</name>
</gene>
<keyword evidence="2" id="KW-1185">Reference proteome</keyword>
<protein>
    <submittedName>
        <fullName evidence="1">Uncharacterized protein</fullName>
    </submittedName>
</protein>